<feature type="transmembrane region" description="Helical" evidence="1">
    <location>
        <begin position="335"/>
        <end position="354"/>
    </location>
</feature>
<dbReference type="SUPFAM" id="SSF82866">
    <property type="entry name" value="Multidrug efflux transporter AcrB transmembrane domain"/>
    <property type="match status" value="2"/>
</dbReference>
<keyword evidence="1" id="KW-0812">Transmembrane</keyword>
<dbReference type="InterPro" id="IPR001036">
    <property type="entry name" value="Acrflvin-R"/>
</dbReference>
<evidence type="ECO:0000313" key="2">
    <source>
        <dbReference type="EMBL" id="GLX83295.1"/>
    </source>
</evidence>
<feature type="transmembrane region" description="Helical" evidence="1">
    <location>
        <begin position="987"/>
        <end position="1013"/>
    </location>
</feature>
<comment type="caution">
    <text evidence="2">The sequence shown here is derived from an EMBL/GenBank/DDBJ whole genome shotgun (WGS) entry which is preliminary data.</text>
</comment>
<dbReference type="PRINTS" id="PR00702">
    <property type="entry name" value="ACRIFLAVINRP"/>
</dbReference>
<dbReference type="Gene3D" id="3.30.70.1320">
    <property type="entry name" value="Multidrug efflux transporter AcrB pore domain like"/>
    <property type="match status" value="1"/>
</dbReference>
<dbReference type="PANTHER" id="PTHR32063:SF18">
    <property type="entry name" value="CATION EFFLUX SYSTEM PROTEIN"/>
    <property type="match status" value="1"/>
</dbReference>
<feature type="transmembrane region" description="Helical" evidence="1">
    <location>
        <begin position="861"/>
        <end position="880"/>
    </location>
</feature>
<dbReference type="PANTHER" id="PTHR32063">
    <property type="match status" value="1"/>
</dbReference>
<evidence type="ECO:0000256" key="1">
    <source>
        <dbReference type="SAM" id="Phobius"/>
    </source>
</evidence>
<accession>A0ABQ6H564</accession>
<sequence length="1026" mass="111849">MIRSFVKNGRLMSLAIALIVVAGLGALSTLPRTEDPRITNRVASAITEFPGASAERVEVLVTEKIEQKLRKLPEVKLITSVSRANISVVKIQLHDEVVDTKPIWSRVRDLLNDVKPELPNGSFPSTLIDDRGYAYTQLFALNWQGNGDVDLAALGRYANELQNRLRNITGTDIVSIYGRGQEEIQVTLDHELTSQVGLTSLQVSQRLLGADAKVSAGELVNHATQMQVELNGAFNDVERIRNIPIKEAQNGSILRLGDIATVEKGLQWPANEVALVNNQRAVVVGSRMLPEVRIDQWSEKVAKEVALFEQLLPSNVSLELLFDQNAYTSERLSDLVTNIIIGFTLITAVLMVTLGWRAAIIVAFSLPLSVLFTLAFMNFYGLPIHQMSVTGLVVALGIMVDNAIVMTDTIQQKRQQGAGRLDSVSYAVKHLWLPLLGSTITTILAFMPIVLMPGPAGEFISGIALSVIFSLIASYLISHTIVAGLGGRFLQRQNQQKSTWYNNGISLPTLGRYFEASLQFSLRHAKSVMLTVMLLPLFGFWAAGTLTEQFFPPSDRDMFQIELFMPANSSILATEEVAQDITSFLDSVEGITHTRWVVGKNTPSFYYNLAPENDGSKHYAQAMITTNHFSTTNRLIPILQKQLDKQFPQAQIIVRKLEQGPPFAAPVELRIYGPNLDELKRLGDDVRQLMSTVDDVIHTRTSLQAGAPKVWLDADEAQVMLSGLTLVDVANQLSNTLNGTVNGSLIEVTESIPVRVSLDNDARSTISQLHNIQLISQFSDLPVPLSAISQLNIAPTRGAIPHREGARVNTIAAYITAGVLPSEVLTGIMSAIDEQQFTLPSGYHLEIGGESAERDSTVGQLMASVGLIMTLLFTVVVLSFNSFRISAIILLSAMQSIGLGLFSVYLFDYPFGFTVIIGLLGLMGLAINAAIVIIAELKSSEAAIKGDKQAIIVAVQSCARHITSTTITTVGGFLPLILAGGGFWPPFAIAIAGGTVLTTLLSFYFVPTCFAWLTSKKPFEQTLQAA</sequence>
<protein>
    <submittedName>
        <fullName evidence="2">Acriflavin resistance protein</fullName>
    </submittedName>
</protein>
<feature type="transmembrane region" description="Helical" evidence="1">
    <location>
        <begin position="887"/>
        <end position="907"/>
    </location>
</feature>
<dbReference type="Proteomes" id="UP001157133">
    <property type="component" value="Unassembled WGS sequence"/>
</dbReference>
<feature type="transmembrane region" description="Helical" evidence="1">
    <location>
        <begin position="387"/>
        <end position="410"/>
    </location>
</feature>
<keyword evidence="1" id="KW-1133">Transmembrane helix</keyword>
<keyword evidence="1" id="KW-0472">Membrane</keyword>
<dbReference type="SUPFAM" id="SSF82714">
    <property type="entry name" value="Multidrug efflux transporter AcrB TolC docking domain, DN and DC subdomains"/>
    <property type="match status" value="2"/>
</dbReference>
<keyword evidence="3" id="KW-1185">Reference proteome</keyword>
<feature type="transmembrane region" description="Helical" evidence="1">
    <location>
        <begin position="958"/>
        <end position="981"/>
    </location>
</feature>
<feature type="transmembrane region" description="Helical" evidence="1">
    <location>
        <begin position="913"/>
        <end position="937"/>
    </location>
</feature>
<dbReference type="Gene3D" id="1.20.1640.10">
    <property type="entry name" value="Multidrug efflux transporter AcrB transmembrane domain"/>
    <property type="match status" value="2"/>
</dbReference>
<dbReference type="InterPro" id="IPR027463">
    <property type="entry name" value="AcrB_DN_DC_subdom"/>
</dbReference>
<organism evidence="2 3">
    <name type="scientific">Thalassotalea eurytherma</name>
    <dbReference type="NCBI Taxonomy" id="1144278"/>
    <lineage>
        <taxon>Bacteria</taxon>
        <taxon>Pseudomonadati</taxon>
        <taxon>Pseudomonadota</taxon>
        <taxon>Gammaproteobacteria</taxon>
        <taxon>Alteromonadales</taxon>
        <taxon>Colwelliaceae</taxon>
        <taxon>Thalassotalea</taxon>
    </lineage>
</organism>
<proteinExistence type="predicted"/>
<gene>
    <name evidence="2" type="ORF">theurythT_27470</name>
</gene>
<reference evidence="2 3" key="1">
    <citation type="submission" date="2023-03" db="EMBL/GenBank/DDBJ databases">
        <title>Draft genome sequence of Thalassotalea eurytherma JCM 18482T.</title>
        <authorList>
            <person name="Sawabe T."/>
        </authorList>
    </citation>
    <scope>NUCLEOTIDE SEQUENCE [LARGE SCALE GENOMIC DNA]</scope>
    <source>
        <strain evidence="2 3">JCM 18482</strain>
    </source>
</reference>
<dbReference type="Gene3D" id="3.30.2090.10">
    <property type="entry name" value="Multidrug efflux transporter AcrB TolC docking domain, DN and DC subdomains"/>
    <property type="match status" value="2"/>
</dbReference>
<dbReference type="RefSeq" id="WP_284208711.1">
    <property type="nucleotide sequence ID" value="NZ_BSSU01000014.1"/>
</dbReference>
<name>A0ABQ6H564_9GAMM</name>
<feature type="transmembrane region" description="Helical" evidence="1">
    <location>
        <begin position="528"/>
        <end position="546"/>
    </location>
</feature>
<feature type="transmembrane region" description="Helical" evidence="1">
    <location>
        <begin position="463"/>
        <end position="487"/>
    </location>
</feature>
<dbReference type="Pfam" id="PF00873">
    <property type="entry name" value="ACR_tran"/>
    <property type="match status" value="1"/>
</dbReference>
<dbReference type="Gene3D" id="3.30.70.1440">
    <property type="entry name" value="Multidrug efflux transporter AcrB pore domain"/>
    <property type="match status" value="1"/>
</dbReference>
<feature type="transmembrane region" description="Helical" evidence="1">
    <location>
        <begin position="431"/>
        <end position="451"/>
    </location>
</feature>
<dbReference type="SUPFAM" id="SSF82693">
    <property type="entry name" value="Multidrug efflux transporter AcrB pore domain, PN1, PN2, PC1 and PC2 subdomains"/>
    <property type="match status" value="2"/>
</dbReference>
<evidence type="ECO:0000313" key="3">
    <source>
        <dbReference type="Proteomes" id="UP001157133"/>
    </source>
</evidence>
<dbReference type="Gene3D" id="3.30.70.1430">
    <property type="entry name" value="Multidrug efflux transporter AcrB pore domain"/>
    <property type="match status" value="2"/>
</dbReference>
<feature type="transmembrane region" description="Helical" evidence="1">
    <location>
        <begin position="361"/>
        <end position="381"/>
    </location>
</feature>
<dbReference type="EMBL" id="BSSU01000014">
    <property type="protein sequence ID" value="GLX83295.1"/>
    <property type="molecule type" value="Genomic_DNA"/>
</dbReference>